<evidence type="ECO:0000256" key="16">
    <source>
        <dbReference type="ARBA" id="ARBA00031902"/>
    </source>
</evidence>
<dbReference type="GO" id="GO:0006896">
    <property type="term" value="P:Golgi to vacuole transport"/>
    <property type="evidence" value="ECO:0007669"/>
    <property type="project" value="TreeGrafter"/>
</dbReference>
<dbReference type="InterPro" id="IPR050310">
    <property type="entry name" value="VPS10-sortilin"/>
</dbReference>
<feature type="chain" id="PRO_5043421943" description="Vacuolar protein sorting/targeting protein 10" evidence="21">
    <location>
        <begin position="33"/>
        <end position="1520"/>
    </location>
</feature>
<feature type="domain" description="VPS10" evidence="22">
    <location>
        <begin position="745"/>
        <end position="1378"/>
    </location>
</feature>
<evidence type="ECO:0000256" key="3">
    <source>
        <dbReference type="ARBA" id="ARBA00015369"/>
    </source>
</evidence>
<dbReference type="FunFam" id="3.30.60.270:FF:000005">
    <property type="entry name" value="Sortilin"/>
    <property type="match status" value="2"/>
</dbReference>
<evidence type="ECO:0000256" key="7">
    <source>
        <dbReference type="ARBA" id="ARBA00022927"/>
    </source>
</evidence>
<evidence type="ECO:0000256" key="9">
    <source>
        <dbReference type="ARBA" id="ARBA00023034"/>
    </source>
</evidence>
<feature type="transmembrane region" description="Helical" evidence="20">
    <location>
        <begin position="1437"/>
        <end position="1460"/>
    </location>
</feature>
<dbReference type="Pfam" id="PF15902">
    <property type="entry name" value="Sortilin-Vps10"/>
    <property type="match status" value="2"/>
</dbReference>
<dbReference type="SMART" id="SM00602">
    <property type="entry name" value="VPS10"/>
    <property type="match status" value="2"/>
</dbReference>
<keyword evidence="11" id="KW-0675">Receptor</keyword>
<dbReference type="PANTHER" id="PTHR12106:SF27">
    <property type="entry name" value="SORTILIN-RELATED RECEPTOR"/>
    <property type="match status" value="1"/>
</dbReference>
<evidence type="ECO:0000313" key="23">
    <source>
        <dbReference type="EMBL" id="KAK6958099.1"/>
    </source>
</evidence>
<evidence type="ECO:0000256" key="19">
    <source>
        <dbReference type="SAM" id="MobiDB-lite"/>
    </source>
</evidence>
<dbReference type="GO" id="GO:0016020">
    <property type="term" value="C:membrane"/>
    <property type="evidence" value="ECO:0007669"/>
    <property type="project" value="InterPro"/>
</dbReference>
<sequence>MRARGASGAVASIWSTFFLLTTFLWSASTAHAENAPTIVATPFEYLPGNLHYFKNSNVVLFQEISGRTIWRSADGGATWAKAEGIEHDKAFALVMHEHDPNRAYILTRGNAHWKTDDRGETWKTFLTGAFLSTSEDAAGNRWMSFHADDPDKILFTGMECQGFCEDLVMYTTDGFETKAKFLRGRTQGCLWAKSSPLFTTGKEDLDNQRILCIVRSGMFSPPSENRLLLSDNYFSPRGAEGEVDEREPKVNGGSPVKGVVSIAEVKKYLLVATTSRNTAEMALYVSGDTENWHRAVFPHDHPLLESSYTVLESTNYSLQIDVRSNRRLSSPMGTLLTSNSNGTYFTRNAEHTNRNLDNNVDFEKVSGIQGIFLINQVDNWEDVERGKEKKKIKTKITFDDGRTLESVKTGDEEIHLHSITEVSGEMHNVGPVFSSPAPGLVMGIGNHGSHLEDYWDSHLYISDDAGRTWIEGPKGPHLYEFGDQGSILVAVRNSKEADVDEIKYSLNHGKNWETTKLPDGLKVAPWTLTTTEDSTSLKFVLVARKGSRKSPDGFYVISIDFEGLHENTCKEDDMEDWFARVDDDGKPSCVMGHTQKYHRRKKDANCFIKQEFKDPIPESAPCECTDADFECDFNFVRDGDECKPAGPLTPPGGACKSDNPDDTFMGSSGWRLIPGNMCKRPGGDQKDKQKEWKCSDAKGSPHAPGSDKIEHTQWPFEGDFDRFEKHYLERGESNNGNYETIIARPYKSMGFVSRDIYVTHDHGKNWTKAKLPGNDIYAIATHPYNKDMAFFFTEENRVYYTADRGRNFDYFEPRDPPNTKSIAPPIAFHPDREDWLIWHGQKCHGSNCYLEASLSKDRGDNWVTIKRHVKKCTFTGSSSNKFRNTTQIICIAKTREDDEDNNPLQLLYSDDFPRYEMTVALDNVSDFATMAEFIVVAAENQTETGKTLKALSSLNGRDYAPAHFPYNFEVPHTSAYTVLQSSTHAINLFVVTDEEENREFGSILKSNSNGTSYVLSVAGVNCDKEFWVDFEKMLGLEGVVLVNTVQNRDSDSEPKRLQTRISHNDGAQWGFLPPPKRDLDGNDFSCYSQSGDESCALHLHGYTERADRGKSYSSESAIGIMFGVGNVGPVLGDSKDADTFMTTDAGLSWKMVKKGSWTWSFGDQGSIVVLAQRDTPTKTVSYSLDRGETWGNYTFSDEDMVITDITTLRSGSSRNFLLWGHQGSKLMTVNLDFSGLASEPCKDDKNDPDKSDYELWSPEHPMQENHCLFGHKNYYLRKKKDRKCYNSFELQPLYMTKNCECTRSDFECDYNFELDNHGHCELVDGLKPLDPEQVCKENPDQFEYYEPSGFRRIPLTTCEGGFEADKALRAHPCPGHEEEFEKARGISGVGIFFAVVIPIGVASAVGWWVYRNWQSKFGQIRLGEQSSLDSDSPWVKYPVVAVSAVVAVAGALPLLVGSLWRTVKEKVRGRGDSGGRYSWLQGSNQRRYTTRDSFARGRGDYAIVDEDEGELLGDDSDDDA</sequence>
<keyword evidence="12" id="KW-0325">Glycoprotein</keyword>
<evidence type="ECO:0000256" key="21">
    <source>
        <dbReference type="SAM" id="SignalP"/>
    </source>
</evidence>
<proteinExistence type="predicted"/>
<evidence type="ECO:0000256" key="14">
    <source>
        <dbReference type="ARBA" id="ARBA00031250"/>
    </source>
</evidence>
<evidence type="ECO:0000256" key="17">
    <source>
        <dbReference type="ARBA" id="ARBA00032705"/>
    </source>
</evidence>
<dbReference type="GO" id="GO:0005829">
    <property type="term" value="C:cytosol"/>
    <property type="evidence" value="ECO:0007669"/>
    <property type="project" value="GOC"/>
</dbReference>
<dbReference type="InterPro" id="IPR006581">
    <property type="entry name" value="VPS10"/>
</dbReference>
<organism evidence="23 24">
    <name type="scientific">Daldinia eschscholtzii</name>
    <dbReference type="NCBI Taxonomy" id="292717"/>
    <lineage>
        <taxon>Eukaryota</taxon>
        <taxon>Fungi</taxon>
        <taxon>Dikarya</taxon>
        <taxon>Ascomycota</taxon>
        <taxon>Pezizomycotina</taxon>
        <taxon>Sordariomycetes</taxon>
        <taxon>Xylariomycetidae</taxon>
        <taxon>Xylariales</taxon>
        <taxon>Hypoxylaceae</taxon>
        <taxon>Daldinia</taxon>
    </lineage>
</organism>
<dbReference type="InterPro" id="IPR015943">
    <property type="entry name" value="WD40/YVTN_repeat-like_dom_sf"/>
</dbReference>
<evidence type="ECO:0000256" key="11">
    <source>
        <dbReference type="ARBA" id="ARBA00023170"/>
    </source>
</evidence>
<evidence type="ECO:0000256" key="20">
    <source>
        <dbReference type="SAM" id="Phobius"/>
    </source>
</evidence>
<dbReference type="Gene3D" id="2.10.70.80">
    <property type="match status" value="2"/>
</dbReference>
<dbReference type="Pfam" id="PF15901">
    <property type="entry name" value="Sortilin_C"/>
    <property type="match status" value="2"/>
</dbReference>
<dbReference type="InterPro" id="IPR031777">
    <property type="entry name" value="Sortilin_C"/>
</dbReference>
<reference evidence="23 24" key="1">
    <citation type="journal article" date="2024" name="Front Chem Biol">
        <title>Unveiling the potential of Daldinia eschscholtzii MFLUCC 19-0629 through bioactivity and bioinformatics studies for enhanced sustainable agriculture production.</title>
        <authorList>
            <person name="Brooks S."/>
            <person name="Weaver J.A."/>
            <person name="Klomchit A."/>
            <person name="Alharthi S.A."/>
            <person name="Onlamun T."/>
            <person name="Nurani R."/>
            <person name="Vong T.K."/>
            <person name="Alberti F."/>
            <person name="Greco C."/>
        </authorList>
    </citation>
    <scope>NUCLEOTIDE SEQUENCE [LARGE SCALE GENOMIC DNA]</scope>
    <source>
        <strain evidence="23">MFLUCC 19-0629</strain>
    </source>
</reference>
<feature type="compositionally biased region" description="Basic and acidic residues" evidence="19">
    <location>
        <begin position="681"/>
        <end position="696"/>
    </location>
</feature>
<dbReference type="Gene3D" id="3.30.60.270">
    <property type="match status" value="2"/>
</dbReference>
<evidence type="ECO:0000256" key="1">
    <source>
        <dbReference type="ARBA" id="ARBA00004166"/>
    </source>
</evidence>
<keyword evidence="4" id="KW-0813">Transport</keyword>
<keyword evidence="8 20" id="KW-1133">Transmembrane helix</keyword>
<dbReference type="Proteomes" id="UP001369815">
    <property type="component" value="Unassembled WGS sequence"/>
</dbReference>
<evidence type="ECO:0000256" key="4">
    <source>
        <dbReference type="ARBA" id="ARBA00022448"/>
    </source>
</evidence>
<evidence type="ECO:0000256" key="8">
    <source>
        <dbReference type="ARBA" id="ARBA00022989"/>
    </source>
</evidence>
<protein>
    <recommendedName>
        <fullName evidence="3">Vacuolar protein sorting/targeting protein 10</fullName>
    </recommendedName>
    <alternativeName>
        <fullName evidence="15">Carboxypeptidase Y receptor</fullName>
    </alternativeName>
    <alternativeName>
        <fullName evidence="14 16">Sortilin VPS10</fullName>
    </alternativeName>
    <alternativeName>
        <fullName evidence="17 18">Vacuolar carboxypeptidase Sorting receptor VPS10</fullName>
    </alternativeName>
</protein>
<dbReference type="GO" id="GO:0005794">
    <property type="term" value="C:Golgi apparatus"/>
    <property type="evidence" value="ECO:0007669"/>
    <property type="project" value="UniProtKB-SubCell"/>
</dbReference>
<feature type="signal peptide" evidence="21">
    <location>
        <begin position="1"/>
        <end position="32"/>
    </location>
</feature>
<keyword evidence="10 20" id="KW-0472">Membrane</keyword>
<evidence type="ECO:0000256" key="2">
    <source>
        <dbReference type="ARBA" id="ARBA00004488"/>
    </source>
</evidence>
<dbReference type="Gene3D" id="2.130.10.10">
    <property type="entry name" value="YVTN repeat-like/Quinoprotein amine dehydrogenase"/>
    <property type="match status" value="2"/>
</dbReference>
<keyword evidence="6" id="KW-0677">Repeat</keyword>
<gene>
    <name evidence="23" type="ORF">Daesc_000892</name>
</gene>
<dbReference type="InterPro" id="IPR031778">
    <property type="entry name" value="Sortilin_N"/>
</dbReference>
<feature type="domain" description="VPS10" evidence="22">
    <location>
        <begin position="55"/>
        <end position="699"/>
    </location>
</feature>
<keyword evidence="7" id="KW-0653">Protein transport</keyword>
<dbReference type="GO" id="GO:0006895">
    <property type="term" value="P:Golgi to endosome transport"/>
    <property type="evidence" value="ECO:0007669"/>
    <property type="project" value="TreeGrafter"/>
</dbReference>
<feature type="transmembrane region" description="Helical" evidence="20">
    <location>
        <begin position="1389"/>
        <end position="1410"/>
    </location>
</feature>
<comment type="subcellular location">
    <subcellularLocation>
        <location evidence="1">Golgi apparatus</location>
        <location evidence="1">trans-Golgi network membrane</location>
        <topology evidence="1">Multi-pass membrane protein</topology>
    </subcellularLocation>
    <subcellularLocation>
        <location evidence="2">Prevacuolar compartment membrane</location>
        <topology evidence="2">Multi-pass membrane protein</topology>
    </subcellularLocation>
</comment>
<name>A0AAX6MZR0_9PEZI</name>
<evidence type="ECO:0000256" key="5">
    <source>
        <dbReference type="ARBA" id="ARBA00022692"/>
    </source>
</evidence>
<evidence type="ECO:0000259" key="22">
    <source>
        <dbReference type="SMART" id="SM00602"/>
    </source>
</evidence>
<evidence type="ECO:0000256" key="18">
    <source>
        <dbReference type="ARBA" id="ARBA00032910"/>
    </source>
</evidence>
<feature type="region of interest" description="Disordered" evidence="19">
    <location>
        <begin position="678"/>
        <end position="712"/>
    </location>
</feature>
<keyword evidence="21" id="KW-0732">Signal</keyword>
<comment type="caution">
    <text evidence="23">The sequence shown here is derived from an EMBL/GenBank/DDBJ whole genome shotgun (WGS) entry which is preliminary data.</text>
</comment>
<accession>A0AAX6MZR0</accession>
<evidence type="ECO:0000256" key="6">
    <source>
        <dbReference type="ARBA" id="ARBA00022737"/>
    </source>
</evidence>
<dbReference type="CDD" id="cd15482">
    <property type="entry name" value="Sialidase_non-viral"/>
    <property type="match status" value="1"/>
</dbReference>
<evidence type="ECO:0000256" key="13">
    <source>
        <dbReference type="ARBA" id="ARBA00025569"/>
    </source>
</evidence>
<evidence type="ECO:0000256" key="12">
    <source>
        <dbReference type="ARBA" id="ARBA00023180"/>
    </source>
</evidence>
<evidence type="ECO:0000313" key="24">
    <source>
        <dbReference type="Proteomes" id="UP001369815"/>
    </source>
</evidence>
<keyword evidence="5 20" id="KW-0812">Transmembrane</keyword>
<dbReference type="EMBL" id="JBANMG010000001">
    <property type="protein sequence ID" value="KAK6958099.1"/>
    <property type="molecule type" value="Genomic_DNA"/>
</dbReference>
<keyword evidence="24" id="KW-1185">Reference proteome</keyword>
<keyword evidence="9" id="KW-0333">Golgi apparatus</keyword>
<dbReference type="GO" id="GO:0006623">
    <property type="term" value="P:protein targeting to vacuole"/>
    <property type="evidence" value="ECO:0007669"/>
    <property type="project" value="TreeGrafter"/>
</dbReference>
<dbReference type="PANTHER" id="PTHR12106">
    <property type="entry name" value="SORTILIN RELATED"/>
    <property type="match status" value="1"/>
</dbReference>
<comment type="function">
    <text evidence="13">Functions as a sorting receptor in the Golgi compartment required for the intracellular sorting and delivery of soluble vacuolar proteins, like carboxypeptidase Y (CPY) and proteinase A. Executes multiple rounds of sorting by cycling between the late Golgi and a prevacuolar endosome-like compartment.</text>
</comment>
<dbReference type="SUPFAM" id="SSF110296">
    <property type="entry name" value="Oligoxyloglucan reducing end-specific cellobiohydrolase"/>
    <property type="match status" value="2"/>
</dbReference>
<evidence type="ECO:0000256" key="10">
    <source>
        <dbReference type="ARBA" id="ARBA00023136"/>
    </source>
</evidence>
<evidence type="ECO:0000256" key="15">
    <source>
        <dbReference type="ARBA" id="ARBA00031354"/>
    </source>
</evidence>